<dbReference type="SMART" id="SM00404">
    <property type="entry name" value="PTPc_motif"/>
    <property type="match status" value="2"/>
</dbReference>
<dbReference type="InParanoid" id="K1S1Z7"/>
<dbReference type="InterPro" id="IPR050348">
    <property type="entry name" value="Protein-Tyr_Phosphatase"/>
</dbReference>
<dbReference type="GO" id="GO:0004725">
    <property type="term" value="F:protein tyrosine phosphatase activity"/>
    <property type="evidence" value="ECO:0007669"/>
    <property type="project" value="InterPro"/>
</dbReference>
<dbReference type="HOGENOM" id="CLU_001645_8_3_1"/>
<evidence type="ECO:0000313" key="7">
    <source>
        <dbReference type="EMBL" id="EKC41326.1"/>
    </source>
</evidence>
<feature type="domain" description="Tyrosine specific protein phosphatases" evidence="6">
    <location>
        <begin position="730"/>
        <end position="802"/>
    </location>
</feature>
<dbReference type="EMBL" id="JH818223">
    <property type="protein sequence ID" value="EKC41326.1"/>
    <property type="molecule type" value="Genomic_DNA"/>
</dbReference>
<dbReference type="Gene3D" id="2.60.120.260">
    <property type="entry name" value="Galactose-binding domain-like"/>
    <property type="match status" value="1"/>
</dbReference>
<evidence type="ECO:0000259" key="5">
    <source>
        <dbReference type="PROSITE" id="PS50055"/>
    </source>
</evidence>
<reference evidence="7" key="1">
    <citation type="journal article" date="2012" name="Nature">
        <title>The oyster genome reveals stress adaptation and complexity of shell formation.</title>
        <authorList>
            <person name="Zhang G."/>
            <person name="Fang X."/>
            <person name="Guo X."/>
            <person name="Li L."/>
            <person name="Luo R."/>
            <person name="Xu F."/>
            <person name="Yang P."/>
            <person name="Zhang L."/>
            <person name="Wang X."/>
            <person name="Qi H."/>
            <person name="Xiong Z."/>
            <person name="Que H."/>
            <person name="Xie Y."/>
            <person name="Holland P.W."/>
            <person name="Paps J."/>
            <person name="Zhu Y."/>
            <person name="Wu F."/>
            <person name="Chen Y."/>
            <person name="Wang J."/>
            <person name="Peng C."/>
            <person name="Meng J."/>
            <person name="Yang L."/>
            <person name="Liu J."/>
            <person name="Wen B."/>
            <person name="Zhang N."/>
            <person name="Huang Z."/>
            <person name="Zhu Q."/>
            <person name="Feng Y."/>
            <person name="Mount A."/>
            <person name="Hedgecock D."/>
            <person name="Xu Z."/>
            <person name="Liu Y."/>
            <person name="Domazet-Loso T."/>
            <person name="Du Y."/>
            <person name="Sun X."/>
            <person name="Zhang S."/>
            <person name="Liu B."/>
            <person name="Cheng P."/>
            <person name="Jiang X."/>
            <person name="Li J."/>
            <person name="Fan D."/>
            <person name="Wang W."/>
            <person name="Fu W."/>
            <person name="Wang T."/>
            <person name="Wang B."/>
            <person name="Zhang J."/>
            <person name="Peng Z."/>
            <person name="Li Y."/>
            <person name="Li N."/>
            <person name="Wang J."/>
            <person name="Chen M."/>
            <person name="He Y."/>
            <person name="Tan F."/>
            <person name="Song X."/>
            <person name="Zheng Q."/>
            <person name="Huang R."/>
            <person name="Yang H."/>
            <person name="Du X."/>
            <person name="Chen L."/>
            <person name="Yang M."/>
            <person name="Gaffney P.M."/>
            <person name="Wang S."/>
            <person name="Luo L."/>
            <person name="She Z."/>
            <person name="Ming Y."/>
            <person name="Huang W."/>
            <person name="Zhang S."/>
            <person name="Huang B."/>
            <person name="Zhang Y."/>
            <person name="Qu T."/>
            <person name="Ni P."/>
            <person name="Miao G."/>
            <person name="Wang J."/>
            <person name="Wang Q."/>
            <person name="Steinberg C.E."/>
            <person name="Wang H."/>
            <person name="Li N."/>
            <person name="Qian L."/>
            <person name="Zhang G."/>
            <person name="Li Y."/>
            <person name="Yang H."/>
            <person name="Liu X."/>
            <person name="Wang J."/>
            <person name="Yin Y."/>
            <person name="Wang J."/>
        </authorList>
    </citation>
    <scope>NUCLEOTIDE SEQUENCE [LARGE SCALE GENOMIC DNA]</scope>
    <source>
        <strain evidence="7">05x7-T-G4-1.051#20</strain>
    </source>
</reference>
<dbReference type="PRINTS" id="PR00700">
    <property type="entry name" value="PRTYPHPHTASE"/>
</dbReference>
<dbReference type="InterPro" id="IPR000742">
    <property type="entry name" value="EGF"/>
</dbReference>
<gene>
    <name evidence="7" type="ORF">CGI_10019194</name>
</gene>
<dbReference type="PANTHER" id="PTHR19134">
    <property type="entry name" value="RECEPTOR-TYPE TYROSINE-PROTEIN PHOSPHATASE"/>
    <property type="match status" value="1"/>
</dbReference>
<dbReference type="PROSITE" id="PS00383">
    <property type="entry name" value="TYR_PHOSPHATASE_1"/>
    <property type="match status" value="1"/>
</dbReference>
<evidence type="ECO:0000256" key="2">
    <source>
        <dbReference type="ARBA" id="ARBA00013064"/>
    </source>
</evidence>
<evidence type="ECO:0000256" key="1">
    <source>
        <dbReference type="ARBA" id="ARBA00009580"/>
    </source>
</evidence>
<feature type="domain" description="Tyrosine-protein phosphatase" evidence="5">
    <location>
        <begin position="321"/>
        <end position="602"/>
    </location>
</feature>
<feature type="domain" description="Tyrosine specific protein phosphatases" evidence="6">
    <location>
        <begin position="535"/>
        <end position="607"/>
    </location>
</feature>
<dbReference type="InterPro" id="IPR000242">
    <property type="entry name" value="PTP_cat"/>
</dbReference>
<dbReference type="CDD" id="cd00047">
    <property type="entry name" value="PTPc"/>
    <property type="match status" value="1"/>
</dbReference>
<keyword evidence="7" id="KW-0675">Receptor</keyword>
<dbReference type="EC" id="3.1.3.48" evidence="2"/>
<dbReference type="Pfam" id="PF00102">
    <property type="entry name" value="Y_phosphatase"/>
    <property type="match status" value="2"/>
</dbReference>
<sequence length="824" mass="93080">MFVNGASNDYAKSLLGFSVYVSNTTDTKTGSLCFKDDNFTLETIPAVFTTTCPIHGQYVIYYNERLLGVYYPDNYDKYSVINNLCEVEVYGCPATGCYGSNNSLPCPDVNCQYCHKETGTCQVCKPGYKGQQCKQECETGKYGVNCSKSCGNCHNQSQCHNVDGSCTDGCSAGYKGSLCTEQCDFGKYGVKCSETCGYCHNQSHCQNVDGFCSEGCSAGYKGFLCTEHGPKTMTNASRSYENVELEVHKSGPISEKPPRKQGIKLENIKEYEDGDIDTDEKLHMENPIGDIYLNNESIKDISISNLWDVIMENSKNENDGFKKQYATLSDVESHPCEIGKHPENIPKNRFKTTLPYDHSRIVLENQASDYINANFIDGLRQKDEYIATQGPLPSTVDDFWLMIWQENVVQIVMLTNLKEGTRKKCAKYWPDLNADKDNGVFIIKTLEEKQYANYVIRKILMINKKKKCAKYWPDVNADKDCDVIIINIFEEKQYANYVIRKIRMSNKKENETRTITQYHYITWPDHGVPDPLCLLSFHNHVTRTKTSTHKGPTLVHCSAGIGRTGTYIAIDALYKEVQQENKINIAEYVKKMREKRMNMVQTYRLMSVRHQRRDDNDKMASEGDGLSTTARIRPRYENVTIRTSSNSNRGSNIDGVFIHSFTDQNAFIVTHCPAADDVVDFLGLITEYDTEDVVFMEPFNSIESTDFKPRMVHLAAPTPDLTSNNAQTVSQILGLVLFAQNTMGEGPIIVVSEDGASLCGVFCAVYNLIQQLTMDEEIDVFSVVRLLQTRRPELCATMEEYEMINHAITTVIQSRTDGNTYANE</sequence>
<keyword evidence="3" id="KW-0378">Hydrolase</keyword>
<name>K1S1Z7_MAGGI</name>
<evidence type="ECO:0000259" key="6">
    <source>
        <dbReference type="PROSITE" id="PS50056"/>
    </source>
</evidence>
<feature type="domain" description="Tyrosine-protein phosphatase" evidence="5">
    <location>
        <begin position="710"/>
        <end position="811"/>
    </location>
</feature>
<protein>
    <recommendedName>
        <fullName evidence="2">protein-tyrosine-phosphatase</fullName>
        <ecNumber evidence="2">3.1.3.48</ecNumber>
    </recommendedName>
</protein>
<proteinExistence type="inferred from homology"/>
<comment type="similarity">
    <text evidence="1">Belongs to the protein-tyrosine phosphatase family.</text>
</comment>
<dbReference type="SMART" id="SM00194">
    <property type="entry name" value="PTPc"/>
    <property type="match status" value="1"/>
</dbReference>
<dbReference type="InterPro" id="IPR003595">
    <property type="entry name" value="Tyr_Pase_cat"/>
</dbReference>
<dbReference type="AlphaFoldDB" id="K1S1Z7"/>
<dbReference type="InterPro" id="IPR000387">
    <property type="entry name" value="Tyr_Pase_dom"/>
</dbReference>
<dbReference type="Gene3D" id="3.90.190.10">
    <property type="entry name" value="Protein tyrosine phosphatase superfamily"/>
    <property type="match status" value="3"/>
</dbReference>
<dbReference type="PANTHER" id="PTHR19134:SF562">
    <property type="entry name" value="PROTEIN-TYROSINE-PHOSPHATASE"/>
    <property type="match status" value="1"/>
</dbReference>
<dbReference type="PROSITE" id="PS50055">
    <property type="entry name" value="TYR_PHOSPHATASE_PTP"/>
    <property type="match status" value="2"/>
</dbReference>
<dbReference type="SMART" id="SM00181">
    <property type="entry name" value="EGF"/>
    <property type="match status" value="3"/>
</dbReference>
<dbReference type="SUPFAM" id="SSF57184">
    <property type="entry name" value="Growth factor receptor domain"/>
    <property type="match status" value="1"/>
</dbReference>
<organism evidence="7">
    <name type="scientific">Magallana gigas</name>
    <name type="common">Pacific oyster</name>
    <name type="synonym">Crassostrea gigas</name>
    <dbReference type="NCBI Taxonomy" id="29159"/>
    <lineage>
        <taxon>Eukaryota</taxon>
        <taxon>Metazoa</taxon>
        <taxon>Spiralia</taxon>
        <taxon>Lophotrochozoa</taxon>
        <taxon>Mollusca</taxon>
        <taxon>Bivalvia</taxon>
        <taxon>Autobranchia</taxon>
        <taxon>Pteriomorphia</taxon>
        <taxon>Ostreida</taxon>
        <taxon>Ostreoidea</taxon>
        <taxon>Ostreidae</taxon>
        <taxon>Magallana</taxon>
    </lineage>
</organism>
<dbReference type="InterPro" id="IPR016130">
    <property type="entry name" value="Tyr_Pase_AS"/>
</dbReference>
<dbReference type="InterPro" id="IPR029021">
    <property type="entry name" value="Prot-tyrosine_phosphatase-like"/>
</dbReference>
<dbReference type="InterPro" id="IPR009030">
    <property type="entry name" value="Growth_fac_rcpt_cys_sf"/>
</dbReference>
<evidence type="ECO:0000256" key="3">
    <source>
        <dbReference type="ARBA" id="ARBA00022801"/>
    </source>
</evidence>
<accession>K1S1Z7</accession>
<keyword evidence="4" id="KW-0904">Protein phosphatase</keyword>
<dbReference type="SUPFAM" id="SSF52799">
    <property type="entry name" value="(Phosphotyrosine protein) phosphatases II"/>
    <property type="match status" value="3"/>
</dbReference>
<dbReference type="PROSITE" id="PS50056">
    <property type="entry name" value="TYR_PHOSPHATASE_2"/>
    <property type="match status" value="2"/>
</dbReference>
<dbReference type="Gene3D" id="2.170.300.10">
    <property type="entry name" value="Tie2 ligand-binding domain superfamily"/>
    <property type="match status" value="1"/>
</dbReference>
<evidence type="ECO:0000256" key="4">
    <source>
        <dbReference type="ARBA" id="ARBA00022912"/>
    </source>
</evidence>